<dbReference type="AlphaFoldDB" id="L8JLG5"/>
<sequence>MVMMVYCHYPQNQLKVVGYLGMTLTFETCTDCSKSTGFLMGKV</sequence>
<organism evidence="1 2">
    <name type="scientific">Fulvivirga imtechensis AK7</name>
    <dbReference type="NCBI Taxonomy" id="1237149"/>
    <lineage>
        <taxon>Bacteria</taxon>
        <taxon>Pseudomonadati</taxon>
        <taxon>Bacteroidota</taxon>
        <taxon>Cytophagia</taxon>
        <taxon>Cytophagales</taxon>
        <taxon>Fulvivirgaceae</taxon>
        <taxon>Fulvivirga</taxon>
    </lineage>
</organism>
<keyword evidence="2" id="KW-1185">Reference proteome</keyword>
<protein>
    <submittedName>
        <fullName evidence="1">Uncharacterized protein</fullName>
    </submittedName>
</protein>
<evidence type="ECO:0000313" key="2">
    <source>
        <dbReference type="Proteomes" id="UP000011135"/>
    </source>
</evidence>
<dbReference type="Proteomes" id="UP000011135">
    <property type="component" value="Unassembled WGS sequence"/>
</dbReference>
<proteinExistence type="predicted"/>
<evidence type="ECO:0000313" key="1">
    <source>
        <dbReference type="EMBL" id="ELR68339.1"/>
    </source>
</evidence>
<comment type="caution">
    <text evidence="1">The sequence shown here is derived from an EMBL/GenBank/DDBJ whole genome shotgun (WGS) entry which is preliminary data.</text>
</comment>
<accession>L8JLG5</accession>
<name>L8JLG5_9BACT</name>
<gene>
    <name evidence="1" type="ORF">C900_00527</name>
</gene>
<dbReference type="EMBL" id="AMZN01000121">
    <property type="protein sequence ID" value="ELR68339.1"/>
    <property type="molecule type" value="Genomic_DNA"/>
</dbReference>
<reference evidence="1 2" key="1">
    <citation type="submission" date="2012-12" db="EMBL/GenBank/DDBJ databases">
        <title>Genome assembly of Fulvivirga imtechensis AK7.</title>
        <authorList>
            <person name="Nupur N."/>
            <person name="Khatri I."/>
            <person name="Kumar R."/>
            <person name="Subramanian S."/>
            <person name="Pinnaka A."/>
        </authorList>
    </citation>
    <scope>NUCLEOTIDE SEQUENCE [LARGE SCALE GENOMIC DNA]</scope>
    <source>
        <strain evidence="1 2">AK7</strain>
    </source>
</reference>